<proteinExistence type="predicted"/>
<keyword evidence="3" id="KW-1185">Reference proteome</keyword>
<accession>A0ABX7RCI7</accession>
<gene>
    <name evidence="2" type="ORF">HIV01_005045</name>
</gene>
<evidence type="ECO:0000256" key="1">
    <source>
        <dbReference type="SAM" id="MobiDB-lite"/>
    </source>
</evidence>
<evidence type="ECO:0000313" key="2">
    <source>
        <dbReference type="EMBL" id="QSX75877.1"/>
    </source>
</evidence>
<name>A0ABX7RCI7_9GAMM</name>
<feature type="region of interest" description="Disordered" evidence="1">
    <location>
        <begin position="21"/>
        <end position="42"/>
    </location>
</feature>
<protein>
    <submittedName>
        <fullName evidence="2">Uncharacterized protein</fullName>
    </submittedName>
</protein>
<dbReference type="RefSeq" id="WP_200605238.1">
    <property type="nucleotide sequence ID" value="NZ_CP071517.1"/>
</dbReference>
<dbReference type="EMBL" id="CP071517">
    <property type="protein sequence ID" value="QSX75877.1"/>
    <property type="molecule type" value="Genomic_DNA"/>
</dbReference>
<evidence type="ECO:0000313" key="3">
    <source>
        <dbReference type="Proteomes" id="UP000663400"/>
    </source>
</evidence>
<sequence>MQGIALTLLFAMQVVVHQSAESQDALRRESPGVPPPDTELSDVMHRKVDSRSPQALAFLDAYGTPSQEQIAERGWPVAHLPLTEGLVRHKLSSHDAIDDQPYVLLVDAKREVMYLLRQDGNAAIPYGPIEYPRGMRSAQLR</sequence>
<organism evidence="2 3">
    <name type="scientific">Lysobacter arenosi</name>
    <dbReference type="NCBI Taxonomy" id="2795387"/>
    <lineage>
        <taxon>Bacteria</taxon>
        <taxon>Pseudomonadati</taxon>
        <taxon>Pseudomonadota</taxon>
        <taxon>Gammaproteobacteria</taxon>
        <taxon>Lysobacterales</taxon>
        <taxon>Lysobacteraceae</taxon>
        <taxon>Lysobacter</taxon>
    </lineage>
</organism>
<reference evidence="2 3" key="1">
    <citation type="submission" date="2021-02" db="EMBL/GenBank/DDBJ databases">
        <title>Lysobacter arenosi sp. nov., isolated from soil of gangwondo yeongwol, south Korea.</title>
        <authorList>
            <person name="Kim K.R."/>
            <person name="Kim K.H."/>
            <person name="Jeon C.O."/>
        </authorList>
    </citation>
    <scope>NUCLEOTIDE SEQUENCE [LARGE SCALE GENOMIC DNA]</scope>
    <source>
        <strain evidence="2 3">R7</strain>
    </source>
</reference>
<dbReference type="Proteomes" id="UP000663400">
    <property type="component" value="Chromosome"/>
</dbReference>